<evidence type="ECO:0000313" key="2">
    <source>
        <dbReference type="EMBL" id="RMT13035.1"/>
    </source>
</evidence>
<dbReference type="Proteomes" id="UP000276194">
    <property type="component" value="Unassembled WGS sequence"/>
</dbReference>
<feature type="signal peptide" evidence="1">
    <location>
        <begin position="1"/>
        <end position="24"/>
    </location>
</feature>
<accession>A0A3M5IPN0</accession>
<dbReference type="InterPro" id="IPR014158">
    <property type="entry name" value="T4SS_VirB5"/>
</dbReference>
<reference evidence="2 3" key="1">
    <citation type="submission" date="2018-08" db="EMBL/GenBank/DDBJ databases">
        <title>Recombination of ecologically and evolutionarily significant loci maintains genetic cohesion in the Pseudomonas syringae species complex.</title>
        <authorList>
            <person name="Dillon M."/>
            <person name="Thakur S."/>
            <person name="Almeida R.N.D."/>
            <person name="Weir B.S."/>
            <person name="Guttman D.S."/>
        </authorList>
    </citation>
    <scope>NUCLEOTIDE SEQUENCE [LARGE SCALE GENOMIC DNA]</scope>
    <source>
        <strain evidence="2 3">ICMP 6941</strain>
    </source>
</reference>
<dbReference type="Gene3D" id="1.20.58.430">
    <property type="entry name" value="Type IV secretion system, VirB5-domain"/>
    <property type="match status" value="1"/>
</dbReference>
<dbReference type="AlphaFoldDB" id="A0A3M5IPN0"/>
<protein>
    <submittedName>
        <fullName evidence="2">Minor pilin of type IV secretion complex</fullName>
    </submittedName>
</protein>
<feature type="chain" id="PRO_5018222837" evidence="1">
    <location>
        <begin position="25"/>
        <end position="119"/>
    </location>
</feature>
<evidence type="ECO:0000256" key="1">
    <source>
        <dbReference type="SAM" id="SignalP"/>
    </source>
</evidence>
<organism evidence="2 3">
    <name type="scientific">Pseudomonas amygdali pv. mori</name>
    <dbReference type="NCBI Taxonomy" id="34065"/>
    <lineage>
        <taxon>Bacteria</taxon>
        <taxon>Pseudomonadati</taxon>
        <taxon>Pseudomonadota</taxon>
        <taxon>Gammaproteobacteria</taxon>
        <taxon>Pseudomonadales</taxon>
        <taxon>Pseudomonadaceae</taxon>
        <taxon>Pseudomonas</taxon>
        <taxon>Pseudomonas amygdali</taxon>
    </lineage>
</organism>
<comment type="caution">
    <text evidence="2">The sequence shown here is derived from an EMBL/GenBank/DDBJ whole genome shotgun (WGS) entry which is preliminary data.</text>
</comment>
<dbReference type="InterPro" id="IPR023220">
    <property type="entry name" value="T4SS_VirB5-domain"/>
</dbReference>
<dbReference type="RefSeq" id="WP_327522272.1">
    <property type="nucleotide sequence ID" value="NZ_RBTD01000439.1"/>
</dbReference>
<dbReference type="EMBL" id="RBTD01000439">
    <property type="protein sequence ID" value="RMT13035.1"/>
    <property type="molecule type" value="Genomic_DNA"/>
</dbReference>
<keyword evidence="1" id="KW-0732">Signal</keyword>
<name>A0A3M5IPN0_PSEA0</name>
<gene>
    <name evidence="2" type="ORF">ALP52_05439</name>
</gene>
<sequence>MKKHAIACALSALMLTTALPAAYAVVPGVPVVDPSNLIELRLNAVAQAKQAYDALTTAKDAISQAAQEYNHYKSIVTGNDMLGGFLNDPALNKVMPMGDWADVYSTARDIASLRDRYGL</sequence>
<proteinExistence type="predicted"/>
<feature type="non-terminal residue" evidence="2">
    <location>
        <position position="119"/>
    </location>
</feature>
<dbReference type="Pfam" id="PF07996">
    <property type="entry name" value="T4SS"/>
    <property type="match status" value="1"/>
</dbReference>
<dbReference type="SUPFAM" id="SSF101082">
    <property type="entry name" value="Typo IV secretion system protein TraC"/>
    <property type="match status" value="1"/>
</dbReference>
<evidence type="ECO:0000313" key="3">
    <source>
        <dbReference type="Proteomes" id="UP000276194"/>
    </source>
</evidence>